<dbReference type="AlphaFoldDB" id="A0A267MCE3"/>
<proteinExistence type="predicted"/>
<evidence type="ECO:0000256" key="2">
    <source>
        <dbReference type="ARBA" id="ARBA00023125"/>
    </source>
</evidence>
<dbReference type="Pfam" id="PF01638">
    <property type="entry name" value="HxlR"/>
    <property type="match status" value="1"/>
</dbReference>
<dbReference type="InterPro" id="IPR036390">
    <property type="entry name" value="WH_DNA-bd_sf"/>
</dbReference>
<dbReference type="RefSeq" id="WP_095135557.1">
    <property type="nucleotide sequence ID" value="NZ_NIBG01000028.1"/>
</dbReference>
<evidence type="ECO:0000313" key="6">
    <source>
        <dbReference type="Proteomes" id="UP000216024"/>
    </source>
</evidence>
<name>A0A267MCE3_9FIRM</name>
<dbReference type="InterPro" id="IPR036388">
    <property type="entry name" value="WH-like_DNA-bd_sf"/>
</dbReference>
<dbReference type="GO" id="GO:0003677">
    <property type="term" value="F:DNA binding"/>
    <property type="evidence" value="ECO:0007669"/>
    <property type="project" value="UniProtKB-KW"/>
</dbReference>
<dbReference type="SUPFAM" id="SSF46785">
    <property type="entry name" value="Winged helix' DNA-binding domain"/>
    <property type="match status" value="1"/>
</dbReference>
<organism evidence="5 6">
    <name type="scientific">Anaeromicrobium sediminis</name>
    <dbReference type="NCBI Taxonomy" id="1478221"/>
    <lineage>
        <taxon>Bacteria</taxon>
        <taxon>Bacillati</taxon>
        <taxon>Bacillota</taxon>
        <taxon>Clostridia</taxon>
        <taxon>Peptostreptococcales</taxon>
        <taxon>Thermotaleaceae</taxon>
        <taxon>Anaeromicrobium</taxon>
    </lineage>
</organism>
<dbReference type="Proteomes" id="UP000216024">
    <property type="component" value="Unassembled WGS sequence"/>
</dbReference>
<dbReference type="OrthoDB" id="9791143at2"/>
<dbReference type="Gene3D" id="1.10.10.10">
    <property type="entry name" value="Winged helix-like DNA-binding domain superfamily/Winged helix DNA-binding domain"/>
    <property type="match status" value="1"/>
</dbReference>
<evidence type="ECO:0000259" key="4">
    <source>
        <dbReference type="PROSITE" id="PS51118"/>
    </source>
</evidence>
<reference evidence="5 6" key="1">
    <citation type="submission" date="2017-06" db="EMBL/GenBank/DDBJ databases">
        <title>Draft genome sequence of anaerobic fermentative bacterium Anaeromicrobium sediminis DY2726D isolated from West Pacific Ocean sediments.</title>
        <authorList>
            <person name="Zeng X."/>
        </authorList>
    </citation>
    <scope>NUCLEOTIDE SEQUENCE [LARGE SCALE GENOMIC DNA]</scope>
    <source>
        <strain evidence="5 6">DY2726D</strain>
    </source>
</reference>
<dbReference type="PANTHER" id="PTHR33204:SF29">
    <property type="entry name" value="TRANSCRIPTIONAL REGULATOR"/>
    <property type="match status" value="1"/>
</dbReference>
<feature type="domain" description="HTH hxlR-type" evidence="4">
    <location>
        <begin position="23"/>
        <end position="120"/>
    </location>
</feature>
<dbReference type="InterPro" id="IPR002577">
    <property type="entry name" value="HTH_HxlR"/>
</dbReference>
<comment type="caution">
    <text evidence="5">The sequence shown here is derived from an EMBL/GenBank/DDBJ whole genome shotgun (WGS) entry which is preliminary data.</text>
</comment>
<keyword evidence="6" id="KW-1185">Reference proteome</keyword>
<keyword evidence="1" id="KW-0805">Transcription regulation</keyword>
<dbReference type="PANTHER" id="PTHR33204">
    <property type="entry name" value="TRANSCRIPTIONAL REGULATOR, MARR FAMILY"/>
    <property type="match status" value="1"/>
</dbReference>
<keyword evidence="2" id="KW-0238">DNA-binding</keyword>
<dbReference type="EMBL" id="NIBG01000028">
    <property type="protein sequence ID" value="PAB57127.1"/>
    <property type="molecule type" value="Genomic_DNA"/>
</dbReference>
<accession>A0A267MCE3</accession>
<gene>
    <name evidence="5" type="ORF">CCE28_19550</name>
</gene>
<dbReference type="PROSITE" id="PS51118">
    <property type="entry name" value="HTH_HXLR"/>
    <property type="match status" value="1"/>
</dbReference>
<keyword evidence="3" id="KW-0804">Transcription</keyword>
<evidence type="ECO:0000256" key="1">
    <source>
        <dbReference type="ARBA" id="ARBA00023015"/>
    </source>
</evidence>
<sequence length="126" mass="14721">MNPKYLYECSECKINDDVKVQLCPYCMAQKVIKGKWKLLIFWHLEQGTKRFNELDRLIPCTQATLNRQLKELEFDGVVHREVHNVIPPKVEYSLTPLGKKFNTVINTMGDWGITYFKAHGMLTDSE</sequence>
<evidence type="ECO:0000256" key="3">
    <source>
        <dbReference type="ARBA" id="ARBA00023163"/>
    </source>
</evidence>
<protein>
    <submittedName>
        <fullName evidence="5">Transcriptional regulator</fullName>
    </submittedName>
</protein>
<evidence type="ECO:0000313" key="5">
    <source>
        <dbReference type="EMBL" id="PAB57127.1"/>
    </source>
</evidence>